<gene>
    <name evidence="2" type="ORF">LMG7053_02707</name>
</gene>
<feature type="region of interest" description="Disordered" evidence="1">
    <location>
        <begin position="1"/>
        <end position="21"/>
    </location>
</feature>
<name>A0ABM8LV62_9BURK</name>
<accession>A0ABM8LV62</accession>
<dbReference type="Gene3D" id="3.30.420.10">
    <property type="entry name" value="Ribonuclease H-like superfamily/Ribonuclease H"/>
    <property type="match status" value="1"/>
</dbReference>
<dbReference type="InterPro" id="IPR012337">
    <property type="entry name" value="RNaseH-like_sf"/>
</dbReference>
<evidence type="ECO:0000313" key="2">
    <source>
        <dbReference type="EMBL" id="CAB3948618.1"/>
    </source>
</evidence>
<evidence type="ECO:0000256" key="1">
    <source>
        <dbReference type="SAM" id="MobiDB-lite"/>
    </source>
</evidence>
<evidence type="ECO:0000313" key="3">
    <source>
        <dbReference type="Proteomes" id="UP000494161"/>
    </source>
</evidence>
<reference evidence="2 3" key="1">
    <citation type="submission" date="2020-04" db="EMBL/GenBank/DDBJ databases">
        <authorList>
            <person name="De Canck E."/>
        </authorList>
    </citation>
    <scope>NUCLEOTIDE SEQUENCE [LARGE SCALE GENOMIC DNA]</scope>
    <source>
        <strain evidence="2 3">LMG 7053</strain>
    </source>
</reference>
<proteinExistence type="predicted"/>
<protein>
    <recommendedName>
        <fullName evidence="4">DNA polymerase III subunit epsilon</fullName>
    </recommendedName>
</protein>
<keyword evidence="3" id="KW-1185">Reference proteome</keyword>
<organism evidence="2 3">
    <name type="scientific">Achromobacter ruhlandii</name>
    <dbReference type="NCBI Taxonomy" id="72557"/>
    <lineage>
        <taxon>Bacteria</taxon>
        <taxon>Pseudomonadati</taxon>
        <taxon>Pseudomonadota</taxon>
        <taxon>Betaproteobacteria</taxon>
        <taxon>Burkholderiales</taxon>
        <taxon>Alcaligenaceae</taxon>
        <taxon>Achromobacter</taxon>
    </lineage>
</organism>
<evidence type="ECO:0008006" key="4">
    <source>
        <dbReference type="Google" id="ProtNLM"/>
    </source>
</evidence>
<comment type="caution">
    <text evidence="2">The sequence shown here is derived from an EMBL/GenBank/DDBJ whole genome shotgun (WGS) entry which is preliminary data.</text>
</comment>
<dbReference type="InterPro" id="IPR036397">
    <property type="entry name" value="RNaseH_sf"/>
</dbReference>
<dbReference type="Proteomes" id="UP000494161">
    <property type="component" value="Unassembled WGS sequence"/>
</dbReference>
<dbReference type="EMBL" id="CADILJ010000020">
    <property type="protein sequence ID" value="CAB3948618.1"/>
    <property type="molecule type" value="Genomic_DNA"/>
</dbReference>
<sequence length="72" mass="7298">MAFYYRRTRPAGAGAGAGGAAKPSAALSAALDALRGPFVVADLETTGLSTASCEILEFAAVRVEPGDAARRE</sequence>
<dbReference type="SUPFAM" id="SSF53098">
    <property type="entry name" value="Ribonuclease H-like"/>
    <property type="match status" value="1"/>
</dbReference>